<dbReference type="InterPro" id="IPR045038">
    <property type="entry name" value="AIG2-like"/>
</dbReference>
<sequence length="169" mass="18168">MPLPHSTRRPRLDPVDTGADALFVYGTLRFRRILTALLGQVPPAAPATASGWRTAALRERPYPGLVPAPGRTAHGLLLTGLTARAWRILDDFEDDAYELRALDLDPAGGPESAGGPGRAAPHQAWAYLWASPPEVRPADWEADTFAGTRLDGYAARLEAAAARPQAGRR</sequence>
<organism evidence="4 5">
    <name type="scientific">Streptomyces tubbatahanensis</name>
    <dbReference type="NCBI Taxonomy" id="2923272"/>
    <lineage>
        <taxon>Bacteria</taxon>
        <taxon>Bacillati</taxon>
        <taxon>Actinomycetota</taxon>
        <taxon>Actinomycetes</taxon>
        <taxon>Kitasatosporales</taxon>
        <taxon>Streptomycetaceae</taxon>
        <taxon>Streptomyces</taxon>
    </lineage>
</organism>
<evidence type="ECO:0000313" key="5">
    <source>
        <dbReference type="Proteomes" id="UP001202244"/>
    </source>
</evidence>
<dbReference type="InterPro" id="IPR009288">
    <property type="entry name" value="AIG2-like_dom"/>
</dbReference>
<evidence type="ECO:0000256" key="2">
    <source>
        <dbReference type="ARBA" id="ARBA00030602"/>
    </source>
</evidence>
<feature type="domain" description="Gamma-glutamylcyclotransferase AIG2-like" evidence="3">
    <location>
        <begin position="22"/>
        <end position="141"/>
    </location>
</feature>
<dbReference type="InterPro" id="IPR036568">
    <property type="entry name" value="GGCT-like_sf"/>
</dbReference>
<reference evidence="4 5" key="1">
    <citation type="journal article" date="2023" name="Microbiol. Spectr.">
        <title>Synergy between Genome Mining, Metabolomics, and Bioinformatics Uncovers Antibacterial Chlorinated Carbazole Alkaloids and Their Biosynthetic Gene Cluster from Streptomyces tubbatahanensis sp. nov., a Novel Actinomycete Isolated from Sulu Sea, Philippines.</title>
        <authorList>
            <person name="Tenebro C.P."/>
            <person name="Trono D.J.V.L."/>
            <person name="Balida L.A.P."/>
            <person name="Bayog L.K.A."/>
            <person name="Bruna J.R."/>
            <person name="Sabido E.M."/>
            <person name="Caspe D.P.C."/>
            <person name="de Los Santos E.L.C."/>
            <person name="Saludes J.P."/>
            <person name="Dalisay D.S."/>
        </authorList>
    </citation>
    <scope>NUCLEOTIDE SEQUENCE [LARGE SCALE GENOMIC DNA]</scope>
    <source>
        <strain evidence="4 5">DSD3025</strain>
    </source>
</reference>
<dbReference type="PANTHER" id="PTHR31544">
    <property type="entry name" value="AIG2-LIKE PROTEIN D"/>
    <property type="match status" value="1"/>
</dbReference>
<evidence type="ECO:0000313" key="4">
    <source>
        <dbReference type="EMBL" id="UNS96918.1"/>
    </source>
</evidence>
<dbReference type="Proteomes" id="UP001202244">
    <property type="component" value="Chromosome"/>
</dbReference>
<gene>
    <name evidence="4" type="ORF">MMF93_10655</name>
</gene>
<proteinExistence type="predicted"/>
<dbReference type="Pfam" id="PF06094">
    <property type="entry name" value="GGACT"/>
    <property type="match status" value="1"/>
</dbReference>
<protein>
    <recommendedName>
        <fullName evidence="2">Putative gamma-glutamylcyclotransferase</fullName>
    </recommendedName>
</protein>
<evidence type="ECO:0000259" key="3">
    <source>
        <dbReference type="Pfam" id="PF06094"/>
    </source>
</evidence>
<name>A0ABY3XR55_9ACTN</name>
<dbReference type="SUPFAM" id="SSF110857">
    <property type="entry name" value="Gamma-glutamyl cyclotransferase-like"/>
    <property type="match status" value="1"/>
</dbReference>
<keyword evidence="5" id="KW-1185">Reference proteome</keyword>
<accession>A0ABY3XR55</accession>
<dbReference type="RefSeq" id="WP_242750980.1">
    <property type="nucleotide sequence ID" value="NZ_CP093846.1"/>
</dbReference>
<keyword evidence="1" id="KW-0808">Transferase</keyword>
<dbReference type="PANTHER" id="PTHR31544:SF2">
    <property type="entry name" value="AIG2-LIKE PROTEIN D"/>
    <property type="match status" value="1"/>
</dbReference>
<dbReference type="EMBL" id="CP093846">
    <property type="protein sequence ID" value="UNS96918.1"/>
    <property type="molecule type" value="Genomic_DNA"/>
</dbReference>
<evidence type="ECO:0000256" key="1">
    <source>
        <dbReference type="ARBA" id="ARBA00022679"/>
    </source>
</evidence>
<dbReference type="CDD" id="cd06661">
    <property type="entry name" value="GGCT_like"/>
    <property type="match status" value="1"/>
</dbReference>
<dbReference type="Gene3D" id="3.10.490.10">
    <property type="entry name" value="Gamma-glutamyl cyclotransferase-like"/>
    <property type="match status" value="1"/>
</dbReference>
<dbReference type="InterPro" id="IPR013024">
    <property type="entry name" value="GGCT-like"/>
</dbReference>